<proteinExistence type="predicted"/>
<keyword evidence="1" id="KW-1133">Transmembrane helix</keyword>
<comment type="caution">
    <text evidence="2">The sequence shown here is derived from an EMBL/GenBank/DDBJ whole genome shotgun (WGS) entry which is preliminary data.</text>
</comment>
<name>A0AAV0P6A0_9ROSI</name>
<keyword evidence="3" id="KW-1185">Reference proteome</keyword>
<gene>
    <name evidence="2" type="ORF">LITE_LOCUS36863</name>
</gene>
<keyword evidence="1" id="KW-0812">Transmembrane</keyword>
<dbReference type="AlphaFoldDB" id="A0AAV0P6A0"/>
<organism evidence="2 3">
    <name type="scientific">Linum tenue</name>
    <dbReference type="NCBI Taxonomy" id="586396"/>
    <lineage>
        <taxon>Eukaryota</taxon>
        <taxon>Viridiplantae</taxon>
        <taxon>Streptophyta</taxon>
        <taxon>Embryophyta</taxon>
        <taxon>Tracheophyta</taxon>
        <taxon>Spermatophyta</taxon>
        <taxon>Magnoliopsida</taxon>
        <taxon>eudicotyledons</taxon>
        <taxon>Gunneridae</taxon>
        <taxon>Pentapetalae</taxon>
        <taxon>rosids</taxon>
        <taxon>fabids</taxon>
        <taxon>Malpighiales</taxon>
        <taxon>Linaceae</taxon>
        <taxon>Linum</taxon>
    </lineage>
</organism>
<evidence type="ECO:0000313" key="3">
    <source>
        <dbReference type="Proteomes" id="UP001154282"/>
    </source>
</evidence>
<evidence type="ECO:0000256" key="1">
    <source>
        <dbReference type="SAM" id="Phobius"/>
    </source>
</evidence>
<reference evidence="2" key="1">
    <citation type="submission" date="2022-08" db="EMBL/GenBank/DDBJ databases">
        <authorList>
            <person name="Gutierrez-Valencia J."/>
        </authorList>
    </citation>
    <scope>NUCLEOTIDE SEQUENCE</scope>
</reference>
<dbReference type="Proteomes" id="UP001154282">
    <property type="component" value="Unassembled WGS sequence"/>
</dbReference>
<keyword evidence="1" id="KW-0472">Membrane</keyword>
<evidence type="ECO:0000313" key="2">
    <source>
        <dbReference type="EMBL" id="CAI0466054.1"/>
    </source>
</evidence>
<accession>A0AAV0P6A0</accession>
<protein>
    <submittedName>
        <fullName evidence="2">Uncharacterized protein</fullName>
    </submittedName>
</protein>
<feature type="transmembrane region" description="Helical" evidence="1">
    <location>
        <begin position="73"/>
        <end position="92"/>
    </location>
</feature>
<dbReference type="EMBL" id="CAMGYJ010000008">
    <property type="protein sequence ID" value="CAI0466054.1"/>
    <property type="molecule type" value="Genomic_DNA"/>
</dbReference>
<sequence>MVSDDESSRDAHGGVIPIEGGEKVLTWVWMNRANEVDGDSFAEKLVNSIEERSFDVVQVQHVLLHQHNRPHDLVAAAAAVVVAATGAAILGYGDISGLHTATFHDFLQHFFTLLGLEGRKENRGKEGRKEDSKSEF</sequence>